<feature type="transmembrane region" description="Helical" evidence="1">
    <location>
        <begin position="176"/>
        <end position="197"/>
    </location>
</feature>
<feature type="transmembrane region" description="Helical" evidence="1">
    <location>
        <begin position="101"/>
        <end position="121"/>
    </location>
</feature>
<keyword evidence="1" id="KW-0472">Membrane</keyword>
<dbReference type="EMBL" id="JAAATY010000017">
    <property type="protein sequence ID" value="NRN67967.1"/>
    <property type="molecule type" value="Genomic_DNA"/>
</dbReference>
<dbReference type="RefSeq" id="WP_173136525.1">
    <property type="nucleotide sequence ID" value="NZ_CBCSGW010000009.1"/>
</dbReference>
<feature type="transmembrane region" description="Helical" evidence="1">
    <location>
        <begin position="68"/>
        <end position="89"/>
    </location>
</feature>
<comment type="caution">
    <text evidence="3">The sequence shown here is derived from an EMBL/GenBank/DDBJ whole genome shotgun (WGS) entry which is preliminary data.</text>
</comment>
<organism evidence="3 4">
    <name type="scientific">Kibdelosporangium persicum</name>
    <dbReference type="NCBI Taxonomy" id="2698649"/>
    <lineage>
        <taxon>Bacteria</taxon>
        <taxon>Bacillati</taxon>
        <taxon>Actinomycetota</taxon>
        <taxon>Actinomycetes</taxon>
        <taxon>Pseudonocardiales</taxon>
        <taxon>Pseudonocardiaceae</taxon>
        <taxon>Kibdelosporangium</taxon>
    </lineage>
</organism>
<protein>
    <recommendedName>
        <fullName evidence="2">DUF6545 domain-containing protein</fullName>
    </recommendedName>
</protein>
<accession>A0ABX2FAQ3</accession>
<keyword evidence="1" id="KW-1133">Transmembrane helix</keyword>
<evidence type="ECO:0000313" key="4">
    <source>
        <dbReference type="Proteomes" id="UP000763557"/>
    </source>
</evidence>
<sequence length="391" mass="42724">MGELIRHYGPALLACTVVVTRLAVHPRGPTNAMSWVVTLTIAATLTAKVPPVYHGLSVLTGIPNVGRLVDHGCFLVAGWGGLTMLLQIHHPEDARRRSLRHAIWISAAFTGMCVLFVMTKAPVDNVRFAGRYGATPGVLEYWLVYTAGLLPAFLTAATLSIRYASMTTDPAVRMGLRLIATGMLCSVTYHFHKAAYFVARRTGTDYPRALNILLDRYLTLAAAVLILAGLALPNWRTPPPISNYRKYQRLRPLWLALYRMNPSIALVPPKPRWYELLDMRDLDLRLYRRAVEIRDGRLALRDHIDPEVAADARHAAVQSGLTGRKLDAAVEAATLAAAIQAAATGAAPTQPPSPAAAPGGRDLDSDIAFLCDVADAFRRVPARFQTSHQVS</sequence>
<evidence type="ECO:0000259" key="2">
    <source>
        <dbReference type="Pfam" id="PF20182"/>
    </source>
</evidence>
<feature type="transmembrane region" description="Helical" evidence="1">
    <location>
        <begin position="6"/>
        <end position="24"/>
    </location>
</feature>
<dbReference type="NCBIfam" id="NF042915">
    <property type="entry name" value="MAB_1171c_fam"/>
    <property type="match status" value="1"/>
</dbReference>
<feature type="transmembrane region" description="Helical" evidence="1">
    <location>
        <begin position="217"/>
        <end position="235"/>
    </location>
</feature>
<gene>
    <name evidence="3" type="ORF">GC106_52080</name>
</gene>
<reference evidence="3 4" key="1">
    <citation type="submission" date="2020-01" db="EMBL/GenBank/DDBJ databases">
        <title>Kibdelosporangium persica a novel Actinomycetes from a hot desert in Iran.</title>
        <authorList>
            <person name="Safaei N."/>
            <person name="Zaburannyi N."/>
            <person name="Mueller R."/>
            <person name="Wink J."/>
        </authorList>
    </citation>
    <scope>NUCLEOTIDE SEQUENCE [LARGE SCALE GENOMIC DNA]</scope>
    <source>
        <strain evidence="3 4">4NS15</strain>
    </source>
</reference>
<feature type="domain" description="DUF6545" evidence="2">
    <location>
        <begin position="243"/>
        <end position="379"/>
    </location>
</feature>
<feature type="transmembrane region" description="Helical" evidence="1">
    <location>
        <begin position="36"/>
        <end position="56"/>
    </location>
</feature>
<dbReference type="InterPro" id="IPR050039">
    <property type="entry name" value="MAB_1171c-like"/>
</dbReference>
<dbReference type="InterPro" id="IPR046675">
    <property type="entry name" value="DUF6545"/>
</dbReference>
<feature type="transmembrane region" description="Helical" evidence="1">
    <location>
        <begin position="141"/>
        <end position="164"/>
    </location>
</feature>
<dbReference type="Proteomes" id="UP000763557">
    <property type="component" value="Unassembled WGS sequence"/>
</dbReference>
<keyword evidence="4" id="KW-1185">Reference proteome</keyword>
<dbReference type="Pfam" id="PF20182">
    <property type="entry name" value="DUF6545"/>
    <property type="match status" value="1"/>
</dbReference>
<keyword evidence="1" id="KW-0812">Transmembrane</keyword>
<name>A0ABX2FAQ3_9PSEU</name>
<evidence type="ECO:0000256" key="1">
    <source>
        <dbReference type="SAM" id="Phobius"/>
    </source>
</evidence>
<proteinExistence type="predicted"/>
<evidence type="ECO:0000313" key="3">
    <source>
        <dbReference type="EMBL" id="NRN67967.1"/>
    </source>
</evidence>